<organism evidence="1 2">
    <name type="scientific">Striga asiatica</name>
    <name type="common">Asiatic witchweed</name>
    <name type="synonym">Buchnera asiatica</name>
    <dbReference type="NCBI Taxonomy" id="4170"/>
    <lineage>
        <taxon>Eukaryota</taxon>
        <taxon>Viridiplantae</taxon>
        <taxon>Streptophyta</taxon>
        <taxon>Embryophyta</taxon>
        <taxon>Tracheophyta</taxon>
        <taxon>Spermatophyta</taxon>
        <taxon>Magnoliopsida</taxon>
        <taxon>eudicotyledons</taxon>
        <taxon>Gunneridae</taxon>
        <taxon>Pentapetalae</taxon>
        <taxon>asterids</taxon>
        <taxon>lamiids</taxon>
        <taxon>Lamiales</taxon>
        <taxon>Orobanchaceae</taxon>
        <taxon>Buchnereae</taxon>
        <taxon>Striga</taxon>
    </lineage>
</organism>
<reference evidence="2" key="1">
    <citation type="journal article" date="2019" name="Curr. Biol.">
        <title>Genome Sequence of Striga asiatica Provides Insight into the Evolution of Plant Parasitism.</title>
        <authorList>
            <person name="Yoshida S."/>
            <person name="Kim S."/>
            <person name="Wafula E.K."/>
            <person name="Tanskanen J."/>
            <person name="Kim Y.M."/>
            <person name="Honaas L."/>
            <person name="Yang Z."/>
            <person name="Spallek T."/>
            <person name="Conn C.E."/>
            <person name="Ichihashi Y."/>
            <person name="Cheong K."/>
            <person name="Cui S."/>
            <person name="Der J.P."/>
            <person name="Gundlach H."/>
            <person name="Jiao Y."/>
            <person name="Hori C."/>
            <person name="Ishida J.K."/>
            <person name="Kasahara H."/>
            <person name="Kiba T."/>
            <person name="Kim M.S."/>
            <person name="Koo N."/>
            <person name="Laohavisit A."/>
            <person name="Lee Y.H."/>
            <person name="Lumba S."/>
            <person name="McCourt P."/>
            <person name="Mortimer J.C."/>
            <person name="Mutuku J.M."/>
            <person name="Nomura T."/>
            <person name="Sasaki-Sekimoto Y."/>
            <person name="Seto Y."/>
            <person name="Wang Y."/>
            <person name="Wakatake T."/>
            <person name="Sakakibara H."/>
            <person name="Demura T."/>
            <person name="Yamaguchi S."/>
            <person name="Yoneyama K."/>
            <person name="Manabe R.I."/>
            <person name="Nelson D.C."/>
            <person name="Schulman A.H."/>
            <person name="Timko M.P."/>
            <person name="dePamphilis C.W."/>
            <person name="Choi D."/>
            <person name="Shirasu K."/>
        </authorList>
    </citation>
    <scope>NUCLEOTIDE SEQUENCE [LARGE SCALE GENOMIC DNA]</scope>
    <source>
        <strain evidence="2">cv. UVA1</strain>
    </source>
</reference>
<keyword evidence="2" id="KW-1185">Reference proteome</keyword>
<comment type="caution">
    <text evidence="1">The sequence shown here is derived from an EMBL/GenBank/DDBJ whole genome shotgun (WGS) entry which is preliminary data.</text>
</comment>
<sequence>MDSCGLGKCSYETLDMRTMEVGCEIVCREKKVVFWPREIKMEERVSKILLSFAREKYILMSRHEKSWPDMRCFKCPKIFMIILHVLKNLSCGLSKNKNWNGDKA</sequence>
<protein>
    <submittedName>
        <fullName evidence="1">UPF0047 domain protein</fullName>
    </submittedName>
</protein>
<accession>A0A5A7QBL9</accession>
<dbReference type="Proteomes" id="UP000325081">
    <property type="component" value="Unassembled WGS sequence"/>
</dbReference>
<name>A0A5A7QBL9_STRAF</name>
<gene>
    <name evidence="1" type="ORF">STAS_19468</name>
</gene>
<evidence type="ECO:0000313" key="1">
    <source>
        <dbReference type="EMBL" id="GER42665.1"/>
    </source>
</evidence>
<dbReference type="EMBL" id="BKCP01006404">
    <property type="protein sequence ID" value="GER42665.1"/>
    <property type="molecule type" value="Genomic_DNA"/>
</dbReference>
<dbReference type="AlphaFoldDB" id="A0A5A7QBL9"/>
<evidence type="ECO:0000313" key="2">
    <source>
        <dbReference type="Proteomes" id="UP000325081"/>
    </source>
</evidence>
<proteinExistence type="predicted"/>